<evidence type="ECO:0000313" key="2">
    <source>
        <dbReference type="EnsemblPlants" id="OPUNC01G19800.1"/>
    </source>
</evidence>
<name>A0A0E0JK27_ORYPU</name>
<dbReference type="HOGENOM" id="CLU_827371_0_0_1"/>
<accession>A0A0E0JK27</accession>
<dbReference type="SUPFAM" id="SSF81383">
    <property type="entry name" value="F-box domain"/>
    <property type="match status" value="1"/>
</dbReference>
<feature type="compositionally biased region" description="Basic and acidic residues" evidence="1">
    <location>
        <begin position="43"/>
        <end position="53"/>
    </location>
</feature>
<dbReference type="Gramene" id="OPUNC01G19800.1">
    <property type="protein sequence ID" value="OPUNC01G19800.1"/>
    <property type="gene ID" value="OPUNC01G19800"/>
</dbReference>
<reference evidence="2" key="1">
    <citation type="submission" date="2015-04" db="UniProtKB">
        <authorList>
            <consortium name="EnsemblPlants"/>
        </authorList>
    </citation>
    <scope>IDENTIFICATION</scope>
</reference>
<dbReference type="PANTHER" id="PTHR32133">
    <property type="entry name" value="OS07G0120400 PROTEIN"/>
    <property type="match status" value="1"/>
</dbReference>
<dbReference type="AlphaFoldDB" id="A0A0E0JK27"/>
<proteinExistence type="predicted"/>
<dbReference type="InterPro" id="IPR036047">
    <property type="entry name" value="F-box-like_dom_sf"/>
</dbReference>
<sequence length="336" mass="37609">MVKRRMVEEVVTADNEKVKVVEGKEHHVTTSQHTRSSKKIRIRPPERRKEPASWRRMNPPAADSELTDDLVDEILAPDDPVCLARASVVCKGWRHLLSDRAFLRLCRHRVPPPLLGFLHNLDDTDHPDCFIPTTALPISPPPLKLDFWMALYCRHGRALLDAYPSRIDLVVCGGSPALTSRTCSTITPWCDHLDCHEGPFLVVLVGTGEDKRGVGDRVPQLLRPDRSLNRRGPRFNDSLCRFSDRFLSGFLKKPNWTGGGSGSGFFRSDLRSGPNNCAVYSSESNKWSPTTSARLVEDPEFCVKGKPATLIRDSLYFAVVLGDGIVKYDINAIVFP</sequence>
<keyword evidence="3" id="KW-1185">Reference proteome</keyword>
<feature type="region of interest" description="Disordered" evidence="1">
    <location>
        <begin position="25"/>
        <end position="64"/>
    </location>
</feature>
<dbReference type="EnsemblPlants" id="OPUNC01G19800.1">
    <property type="protein sequence ID" value="OPUNC01G19800.1"/>
    <property type="gene ID" value="OPUNC01G19800"/>
</dbReference>
<organism evidence="2">
    <name type="scientific">Oryza punctata</name>
    <name type="common">Red rice</name>
    <dbReference type="NCBI Taxonomy" id="4537"/>
    <lineage>
        <taxon>Eukaryota</taxon>
        <taxon>Viridiplantae</taxon>
        <taxon>Streptophyta</taxon>
        <taxon>Embryophyta</taxon>
        <taxon>Tracheophyta</taxon>
        <taxon>Spermatophyta</taxon>
        <taxon>Magnoliopsida</taxon>
        <taxon>Liliopsida</taxon>
        <taxon>Poales</taxon>
        <taxon>Poaceae</taxon>
        <taxon>BOP clade</taxon>
        <taxon>Oryzoideae</taxon>
        <taxon>Oryzeae</taxon>
        <taxon>Oryzinae</taxon>
        <taxon>Oryza</taxon>
    </lineage>
</organism>
<evidence type="ECO:0000256" key="1">
    <source>
        <dbReference type="SAM" id="MobiDB-lite"/>
    </source>
</evidence>
<evidence type="ECO:0000313" key="3">
    <source>
        <dbReference type="Proteomes" id="UP000026962"/>
    </source>
</evidence>
<reference evidence="2" key="2">
    <citation type="submission" date="2018-05" db="EMBL/GenBank/DDBJ databases">
        <title>OpunRS2 (Oryza punctata Reference Sequence Version 2).</title>
        <authorList>
            <person name="Zhang J."/>
            <person name="Kudrna D."/>
            <person name="Lee S."/>
            <person name="Talag J."/>
            <person name="Welchert J."/>
            <person name="Wing R.A."/>
        </authorList>
    </citation>
    <scope>NUCLEOTIDE SEQUENCE [LARGE SCALE GENOMIC DNA]</scope>
</reference>
<protein>
    <recommendedName>
        <fullName evidence="4">F-box domain-containing protein</fullName>
    </recommendedName>
</protein>
<dbReference type="Proteomes" id="UP000026962">
    <property type="component" value="Chromosome 1"/>
</dbReference>
<evidence type="ECO:0008006" key="4">
    <source>
        <dbReference type="Google" id="ProtNLM"/>
    </source>
</evidence>